<dbReference type="RefSeq" id="WP_123632388.1">
    <property type="nucleotide sequence ID" value="NZ_AYKH01000044.1"/>
</dbReference>
<proteinExistence type="predicted"/>
<dbReference type="PANTHER" id="PTHR30164:SF2">
    <property type="entry name" value="PROTEIN MTFA"/>
    <property type="match status" value="1"/>
</dbReference>
<dbReference type="InterPro" id="IPR010384">
    <property type="entry name" value="MtfA_fam"/>
</dbReference>
<dbReference type="Gene3D" id="1.10.472.150">
    <property type="entry name" value="Glucose-regulated metallo-peptidase M90, N-terminal domain"/>
    <property type="match status" value="1"/>
</dbReference>
<dbReference type="GO" id="GO:0008237">
    <property type="term" value="F:metallopeptidase activity"/>
    <property type="evidence" value="ECO:0007669"/>
    <property type="project" value="InterPro"/>
</dbReference>
<organism evidence="2 3">
    <name type="scientific">Salinisphaera orenii MK-B5</name>
    <dbReference type="NCBI Taxonomy" id="856730"/>
    <lineage>
        <taxon>Bacteria</taxon>
        <taxon>Pseudomonadati</taxon>
        <taxon>Pseudomonadota</taxon>
        <taxon>Gammaproteobacteria</taxon>
        <taxon>Salinisphaerales</taxon>
        <taxon>Salinisphaeraceae</taxon>
        <taxon>Salinisphaera</taxon>
    </lineage>
</organism>
<dbReference type="Proteomes" id="UP000283993">
    <property type="component" value="Unassembled WGS sequence"/>
</dbReference>
<comment type="caution">
    <text evidence="2">The sequence shown here is derived from an EMBL/GenBank/DDBJ whole genome shotgun (WGS) entry which is preliminary data.</text>
</comment>
<evidence type="ECO:0000256" key="1">
    <source>
        <dbReference type="SAM" id="Phobius"/>
    </source>
</evidence>
<keyword evidence="1" id="KW-1133">Transmembrane helix</keyword>
<dbReference type="InterPro" id="IPR042252">
    <property type="entry name" value="MtfA_N"/>
</dbReference>
<dbReference type="PANTHER" id="PTHR30164">
    <property type="entry name" value="MTFA PEPTIDASE"/>
    <property type="match status" value="1"/>
</dbReference>
<protein>
    <recommendedName>
        <fullName evidence="4">Zinc-dependent peptidase</fullName>
    </recommendedName>
</protein>
<dbReference type="Pfam" id="PF06167">
    <property type="entry name" value="Peptidase_M90"/>
    <property type="match status" value="1"/>
</dbReference>
<keyword evidence="3" id="KW-1185">Reference proteome</keyword>
<dbReference type="Gene3D" id="3.40.390.10">
    <property type="entry name" value="Collagenase (Catalytic Domain)"/>
    <property type="match status" value="1"/>
</dbReference>
<dbReference type="AlphaFoldDB" id="A0A423PEN7"/>
<dbReference type="SUPFAM" id="SSF55486">
    <property type="entry name" value="Metalloproteases ('zincins'), catalytic domain"/>
    <property type="match status" value="1"/>
</dbReference>
<dbReference type="GO" id="GO:0004177">
    <property type="term" value="F:aminopeptidase activity"/>
    <property type="evidence" value="ECO:0007669"/>
    <property type="project" value="TreeGrafter"/>
</dbReference>
<feature type="transmembrane region" description="Helical" evidence="1">
    <location>
        <begin position="6"/>
        <end position="23"/>
    </location>
</feature>
<dbReference type="CDD" id="cd20169">
    <property type="entry name" value="Peptidase_M90_mtfA"/>
    <property type="match status" value="1"/>
</dbReference>
<keyword evidence="1" id="KW-0472">Membrane</keyword>
<dbReference type="InterPro" id="IPR024079">
    <property type="entry name" value="MetalloPept_cat_dom_sf"/>
</dbReference>
<name>A0A423PEN7_9GAMM</name>
<evidence type="ECO:0000313" key="3">
    <source>
        <dbReference type="Proteomes" id="UP000283993"/>
    </source>
</evidence>
<keyword evidence="1" id="KW-0812">Transmembrane</keyword>
<accession>A0A423PEN7</accession>
<evidence type="ECO:0008006" key="4">
    <source>
        <dbReference type="Google" id="ProtNLM"/>
    </source>
</evidence>
<sequence length="279" mass="29916">MNAGGAILVIAGALAIAALIMAYPHLRRRWRAPADLDARERDALVAALPWRDLLDADQRERLLEHSARLLAEVSFIGCNGLTVTRGMERVIAGQASLLCLGAEPGDFVLPREILVYPDAFYIPQDDPDEHGLVDDLPMLASGEAWAGGRVILSWRDIEEALAGADHNVVLHEFAHLLDFAAPEAEGAPPMHDFAGWSGAFGDAFERLRAEGSPVIDVYGAENPTEFFAVAVEAFFQRGGALAAAHPRLHAVMVAYFDIDTAARAPDFGPPTGAGAEDST</sequence>
<dbReference type="GO" id="GO:0005829">
    <property type="term" value="C:cytosol"/>
    <property type="evidence" value="ECO:0007669"/>
    <property type="project" value="TreeGrafter"/>
</dbReference>
<dbReference type="EMBL" id="AYKH01000044">
    <property type="protein sequence ID" value="ROO24030.1"/>
    <property type="molecule type" value="Genomic_DNA"/>
</dbReference>
<reference evidence="2 3" key="1">
    <citation type="submission" date="2013-10" db="EMBL/GenBank/DDBJ databases">
        <title>Salinisphaera orenii MK-B5 Genome Sequencing.</title>
        <authorList>
            <person name="Lai Q."/>
            <person name="Li C."/>
            <person name="Shao Z."/>
        </authorList>
    </citation>
    <scope>NUCLEOTIDE SEQUENCE [LARGE SCALE GENOMIC DNA]</scope>
    <source>
        <strain evidence="2 3">MK-B5</strain>
    </source>
</reference>
<gene>
    <name evidence="2" type="ORF">SAOR_16510</name>
</gene>
<evidence type="ECO:0000313" key="2">
    <source>
        <dbReference type="EMBL" id="ROO24030.1"/>
    </source>
</evidence>